<sequence length="539" mass="59676">MVLHAAPKGDAHLPDRAVERARGGNKFEKLKLQKDGSAMWTEIHELAAILRDGNTSWDAIDADDIDIRLKWAGLFHRRKRTPGRFMMRLKVPNGILSSQQLRFFATCLRPYGPHGCGDVTTRMNIQLRGVLLEHAAQICDGLYQLGLTSFMSGMDNVRNLVGSPLAGIDPLEMVDTRQLCHDINDMITDSRKGRPQLTNLPRKFNIAVSGSRDDFAHTHINDIGLVPMAHPQTAHIGFNVVIGGFFSIKRDAEALPMDVWLPQSDVVRFCETVLLWFRDHGDRKNRQATRLMYMVDQLGMKTFRDQIESAMGAPLQRAVKGGPEYDQPAERRNVLGVHPQKQPGLSWVAACVPAGRLETADFDAIAHIADKYSNGEVRLTVEQNILFPNVPNERVQQMLAEHLFERFSVAPGRIMGNLVSCTGAQFCGLALIETKNRAISLAEELEKVVHVPRDVRIHWTGCPNSCGQVQVADIGLMGCPAKKDGKAVEGVKIFVGGKIGEGAELGEKVADRIPATKEDLIPKLVDILVDQFGGVRKDT</sequence>
<organism evidence="15 16">
    <name type="scientific">Gracilariopsis chorda</name>
    <dbReference type="NCBI Taxonomy" id="448386"/>
    <lineage>
        <taxon>Eukaryota</taxon>
        <taxon>Rhodophyta</taxon>
        <taxon>Florideophyceae</taxon>
        <taxon>Rhodymeniophycidae</taxon>
        <taxon>Gracilariales</taxon>
        <taxon>Gracilariaceae</taxon>
        <taxon>Gracilariopsis</taxon>
    </lineage>
</organism>
<feature type="domain" description="Nitrite/Sulfite reductase ferredoxin-like" evidence="14">
    <location>
        <begin position="78"/>
        <end position="141"/>
    </location>
</feature>
<dbReference type="GO" id="GO:0048307">
    <property type="term" value="F:ferredoxin-nitrite reductase activity"/>
    <property type="evidence" value="ECO:0007669"/>
    <property type="project" value="UniProtKB-EC"/>
</dbReference>
<dbReference type="InterPro" id="IPR005117">
    <property type="entry name" value="NiRdtase/SiRdtase_haem-b_fer"/>
</dbReference>
<dbReference type="STRING" id="448386.A0A2V3J4B2"/>
<comment type="similarity">
    <text evidence="3">Belongs to the nitrite and sulfite reductase 4Fe-4S domain family.</text>
</comment>
<keyword evidence="4" id="KW-0004">4Fe-4S</keyword>
<keyword evidence="7" id="KW-0560">Oxidoreductase</keyword>
<evidence type="ECO:0000256" key="8">
    <source>
        <dbReference type="ARBA" id="ARBA00023004"/>
    </source>
</evidence>
<keyword evidence="9" id="KW-0411">Iron-sulfur</keyword>
<feature type="domain" description="Nitrite/sulphite reductase 4Fe-4S" evidence="13">
    <location>
        <begin position="154"/>
        <end position="313"/>
    </location>
</feature>
<dbReference type="SUPFAM" id="SSF56014">
    <property type="entry name" value="Nitrite and sulphite reductase 4Fe-4S domain-like"/>
    <property type="match status" value="2"/>
</dbReference>
<evidence type="ECO:0000256" key="5">
    <source>
        <dbReference type="ARBA" id="ARBA00022617"/>
    </source>
</evidence>
<dbReference type="InterPro" id="IPR036136">
    <property type="entry name" value="Nit/Sulf_reduc_fer-like_dom_sf"/>
</dbReference>
<dbReference type="EMBL" id="NBIV01000007">
    <property type="protein sequence ID" value="PXF49225.1"/>
    <property type="molecule type" value="Genomic_DNA"/>
</dbReference>
<comment type="cofactor">
    <cofactor evidence="1">
        <name>siroheme</name>
        <dbReference type="ChEBI" id="CHEBI:60052"/>
    </cofactor>
</comment>
<evidence type="ECO:0000256" key="10">
    <source>
        <dbReference type="ARBA" id="ARBA00038893"/>
    </source>
</evidence>
<keyword evidence="8" id="KW-0408">Iron</keyword>
<proteinExistence type="inferred from homology"/>
<evidence type="ECO:0000259" key="13">
    <source>
        <dbReference type="Pfam" id="PF01077"/>
    </source>
</evidence>
<protein>
    <recommendedName>
        <fullName evidence="11">Ferredoxin--nitrite reductase, chloroplastic</fullName>
        <ecNumber evidence="10">1.7.7.1</ecNumber>
    </recommendedName>
</protein>
<evidence type="ECO:0000256" key="1">
    <source>
        <dbReference type="ARBA" id="ARBA00001929"/>
    </source>
</evidence>
<accession>A0A2V3J4B2</accession>
<dbReference type="Proteomes" id="UP000247409">
    <property type="component" value="Unassembled WGS sequence"/>
</dbReference>
<dbReference type="SMR" id="A0A2V3J4B2"/>
<dbReference type="Pfam" id="PF03460">
    <property type="entry name" value="NIR_SIR_ferr"/>
    <property type="match status" value="2"/>
</dbReference>
<evidence type="ECO:0000256" key="9">
    <source>
        <dbReference type="ARBA" id="ARBA00023014"/>
    </source>
</evidence>
<dbReference type="Gene3D" id="3.90.480.20">
    <property type="match status" value="1"/>
</dbReference>
<dbReference type="GO" id="GO:0046872">
    <property type="term" value="F:metal ion binding"/>
    <property type="evidence" value="ECO:0007669"/>
    <property type="project" value="UniProtKB-KW"/>
</dbReference>
<keyword evidence="5" id="KW-0349">Heme</keyword>
<dbReference type="Pfam" id="PF01077">
    <property type="entry name" value="NIR_SIR"/>
    <property type="match status" value="2"/>
</dbReference>
<evidence type="ECO:0000256" key="11">
    <source>
        <dbReference type="ARBA" id="ARBA00040459"/>
    </source>
</evidence>
<evidence type="ECO:0000256" key="3">
    <source>
        <dbReference type="ARBA" id="ARBA00010429"/>
    </source>
</evidence>
<dbReference type="PANTHER" id="PTHR32439:SF0">
    <property type="entry name" value="FERREDOXIN--NITRITE REDUCTASE, CHLOROPLASTIC"/>
    <property type="match status" value="1"/>
</dbReference>
<reference evidence="15 16" key="1">
    <citation type="journal article" date="2018" name="Mol. Biol. Evol.">
        <title>Analysis of the draft genome of the red seaweed Gracilariopsis chorda provides insights into genome size evolution in Rhodophyta.</title>
        <authorList>
            <person name="Lee J."/>
            <person name="Yang E.C."/>
            <person name="Graf L."/>
            <person name="Yang J.H."/>
            <person name="Qiu H."/>
            <person name="Zel Zion U."/>
            <person name="Chan C.X."/>
            <person name="Stephens T.G."/>
            <person name="Weber A.P.M."/>
            <person name="Boo G.H."/>
            <person name="Boo S.M."/>
            <person name="Kim K.M."/>
            <person name="Shin Y."/>
            <person name="Jung M."/>
            <person name="Lee S.J."/>
            <person name="Yim H.S."/>
            <person name="Lee J.H."/>
            <person name="Bhattacharya D."/>
            <person name="Yoon H.S."/>
        </authorList>
    </citation>
    <scope>NUCLEOTIDE SEQUENCE [LARGE SCALE GENOMIC DNA]</scope>
    <source>
        <strain evidence="15 16">SKKU-2015</strain>
        <tissue evidence="15">Whole body</tissue>
    </source>
</reference>
<keyword evidence="6" id="KW-0479">Metal-binding</keyword>
<dbReference type="PROSITE" id="PS00365">
    <property type="entry name" value="NIR_SIR"/>
    <property type="match status" value="1"/>
</dbReference>
<dbReference type="PANTHER" id="PTHR32439">
    <property type="entry name" value="FERREDOXIN--NITRITE REDUCTASE, CHLOROPLASTIC"/>
    <property type="match status" value="1"/>
</dbReference>
<dbReference type="GO" id="GO:0051539">
    <property type="term" value="F:4 iron, 4 sulfur cluster binding"/>
    <property type="evidence" value="ECO:0007669"/>
    <property type="project" value="UniProtKB-KW"/>
</dbReference>
<dbReference type="PRINTS" id="PR00397">
    <property type="entry name" value="SIROHAEM"/>
</dbReference>
<dbReference type="InterPro" id="IPR045854">
    <property type="entry name" value="NO2/SO3_Rdtase_4Fe4S_sf"/>
</dbReference>
<evidence type="ECO:0000256" key="12">
    <source>
        <dbReference type="ARBA" id="ARBA00048538"/>
    </source>
</evidence>
<evidence type="ECO:0000313" key="16">
    <source>
        <dbReference type="Proteomes" id="UP000247409"/>
    </source>
</evidence>
<evidence type="ECO:0000259" key="14">
    <source>
        <dbReference type="Pfam" id="PF03460"/>
    </source>
</evidence>
<evidence type="ECO:0000256" key="6">
    <source>
        <dbReference type="ARBA" id="ARBA00022723"/>
    </source>
</evidence>
<dbReference type="Gene3D" id="3.30.413.10">
    <property type="entry name" value="Sulfite Reductase Hemoprotein, domain 1"/>
    <property type="match status" value="2"/>
</dbReference>
<evidence type="ECO:0000256" key="2">
    <source>
        <dbReference type="ARBA" id="ARBA00005096"/>
    </source>
</evidence>
<dbReference type="NCBIfam" id="NF007125">
    <property type="entry name" value="PRK09566.1"/>
    <property type="match status" value="1"/>
</dbReference>
<dbReference type="GO" id="GO:0020037">
    <property type="term" value="F:heme binding"/>
    <property type="evidence" value="ECO:0007669"/>
    <property type="project" value="InterPro"/>
</dbReference>
<gene>
    <name evidence="15" type="ORF">BWQ96_01014</name>
</gene>
<feature type="domain" description="Nitrite/Sulfite reductase ferredoxin-like" evidence="14">
    <location>
        <begin position="338"/>
        <end position="401"/>
    </location>
</feature>
<dbReference type="SUPFAM" id="SSF55124">
    <property type="entry name" value="Nitrite/Sulfite reductase N-terminal domain-like"/>
    <property type="match status" value="2"/>
</dbReference>
<evidence type="ECO:0000313" key="15">
    <source>
        <dbReference type="EMBL" id="PXF49225.1"/>
    </source>
</evidence>
<evidence type="ECO:0000256" key="7">
    <source>
        <dbReference type="ARBA" id="ARBA00023002"/>
    </source>
</evidence>
<feature type="domain" description="Nitrite/sulphite reductase 4Fe-4S" evidence="13">
    <location>
        <begin position="416"/>
        <end position="536"/>
    </location>
</feature>
<name>A0A2V3J4B2_9FLOR</name>
<keyword evidence="16" id="KW-1185">Reference proteome</keyword>
<dbReference type="InterPro" id="IPR006067">
    <property type="entry name" value="NO2/SO3_Rdtase_4Fe4S_dom"/>
</dbReference>
<dbReference type="EC" id="1.7.7.1" evidence="10"/>
<dbReference type="AlphaFoldDB" id="A0A2V3J4B2"/>
<comment type="catalytic activity">
    <reaction evidence="12">
        <text>6 oxidized [2Fe-2S]-[ferredoxin] + NH4(+) + 2 H2O = nitrite + 6 reduced [2Fe-2S]-[ferredoxin] + 8 H(+)</text>
        <dbReference type="Rhea" id="RHEA:18041"/>
        <dbReference type="Rhea" id="RHEA-COMP:10000"/>
        <dbReference type="Rhea" id="RHEA-COMP:10001"/>
        <dbReference type="ChEBI" id="CHEBI:15377"/>
        <dbReference type="ChEBI" id="CHEBI:15378"/>
        <dbReference type="ChEBI" id="CHEBI:16301"/>
        <dbReference type="ChEBI" id="CHEBI:28938"/>
        <dbReference type="ChEBI" id="CHEBI:33737"/>
        <dbReference type="ChEBI" id="CHEBI:33738"/>
        <dbReference type="EC" id="1.7.7.1"/>
    </reaction>
</comment>
<evidence type="ECO:0000256" key="4">
    <source>
        <dbReference type="ARBA" id="ARBA00022485"/>
    </source>
</evidence>
<dbReference type="InterPro" id="IPR006066">
    <property type="entry name" value="NO2/SO3_Rdtase_FeS/sirohaem_BS"/>
</dbReference>
<comment type="caution">
    <text evidence="15">The sequence shown here is derived from an EMBL/GenBank/DDBJ whole genome shotgun (WGS) entry which is preliminary data.</text>
</comment>
<dbReference type="InterPro" id="IPR051329">
    <property type="entry name" value="NIR_SIR_4Fe-4S"/>
</dbReference>
<dbReference type="OrthoDB" id="432685at2759"/>
<comment type="pathway">
    <text evidence="2">Nitrogen metabolism; nitrate reduction (assimilation).</text>
</comment>